<sequence length="97" mass="11310">MVRETRIKNRSDNTSLRNSCLDGTFSRKFSMDGDSEFSIFEELIYDSDEIVWEVKFNELEKQTIMPYNIKCSLDLQENTSSIELDVEAFGDCVIYSK</sequence>
<dbReference type="Proteomes" id="UP000499080">
    <property type="component" value="Unassembled WGS sequence"/>
</dbReference>
<reference evidence="1 2" key="1">
    <citation type="journal article" date="2019" name="Sci. Rep.">
        <title>Orb-weaving spider Araneus ventricosus genome elucidates the spidroin gene catalogue.</title>
        <authorList>
            <person name="Kono N."/>
            <person name="Nakamura H."/>
            <person name="Ohtoshi R."/>
            <person name="Moran D.A.P."/>
            <person name="Shinohara A."/>
            <person name="Yoshida Y."/>
            <person name="Fujiwara M."/>
            <person name="Mori M."/>
            <person name="Tomita M."/>
            <person name="Arakawa K."/>
        </authorList>
    </citation>
    <scope>NUCLEOTIDE SEQUENCE [LARGE SCALE GENOMIC DNA]</scope>
</reference>
<dbReference type="EMBL" id="BGPR01024787">
    <property type="protein sequence ID" value="GBN93125.1"/>
    <property type="molecule type" value="Genomic_DNA"/>
</dbReference>
<keyword evidence="2" id="KW-1185">Reference proteome</keyword>
<dbReference type="AlphaFoldDB" id="A0A4Y2T1U4"/>
<proteinExistence type="predicted"/>
<evidence type="ECO:0000313" key="1">
    <source>
        <dbReference type="EMBL" id="GBN93125.1"/>
    </source>
</evidence>
<name>A0A4Y2T1U4_ARAVE</name>
<comment type="caution">
    <text evidence="1">The sequence shown here is derived from an EMBL/GenBank/DDBJ whole genome shotgun (WGS) entry which is preliminary data.</text>
</comment>
<protein>
    <submittedName>
        <fullName evidence="1">Uncharacterized protein</fullName>
    </submittedName>
</protein>
<gene>
    <name evidence="1" type="ORF">AVEN_203897_1</name>
</gene>
<evidence type="ECO:0000313" key="2">
    <source>
        <dbReference type="Proteomes" id="UP000499080"/>
    </source>
</evidence>
<organism evidence="1 2">
    <name type="scientific">Araneus ventricosus</name>
    <name type="common">Orbweaver spider</name>
    <name type="synonym">Epeira ventricosa</name>
    <dbReference type="NCBI Taxonomy" id="182803"/>
    <lineage>
        <taxon>Eukaryota</taxon>
        <taxon>Metazoa</taxon>
        <taxon>Ecdysozoa</taxon>
        <taxon>Arthropoda</taxon>
        <taxon>Chelicerata</taxon>
        <taxon>Arachnida</taxon>
        <taxon>Araneae</taxon>
        <taxon>Araneomorphae</taxon>
        <taxon>Entelegynae</taxon>
        <taxon>Araneoidea</taxon>
        <taxon>Araneidae</taxon>
        <taxon>Araneus</taxon>
    </lineage>
</organism>
<accession>A0A4Y2T1U4</accession>